<dbReference type="PhylomeDB" id="E9B0F0"/>
<keyword evidence="1" id="KW-0479">Metal-binding</keyword>
<dbReference type="GO" id="GO:0005634">
    <property type="term" value="C:nucleus"/>
    <property type="evidence" value="ECO:0007669"/>
    <property type="project" value="TreeGrafter"/>
</dbReference>
<keyword evidence="3 5" id="KW-0863">Zinc-finger</keyword>
<dbReference type="GO" id="GO:0010468">
    <property type="term" value="P:regulation of gene expression"/>
    <property type="evidence" value="ECO:0007669"/>
    <property type="project" value="TreeGrafter"/>
</dbReference>
<feature type="domain" description="C2H2-type" evidence="7">
    <location>
        <begin position="405"/>
        <end position="428"/>
    </location>
</feature>
<dbReference type="GeneID" id="13451647"/>
<keyword evidence="2" id="KW-0677">Repeat</keyword>
<dbReference type="EMBL" id="FR799582">
    <property type="protein sequence ID" value="CBZ28704.1"/>
    <property type="molecule type" value="Genomic_DNA"/>
</dbReference>
<dbReference type="Proteomes" id="UP000007259">
    <property type="component" value="Chromosome 29"/>
</dbReference>
<dbReference type="KEGG" id="lmi:LMXM_29_0260"/>
<feature type="domain" description="C2H2-type" evidence="7">
    <location>
        <begin position="507"/>
        <end position="530"/>
    </location>
</feature>
<proteinExistence type="predicted"/>
<dbReference type="InterPro" id="IPR036236">
    <property type="entry name" value="Znf_C2H2_sf"/>
</dbReference>
<gene>
    <name evidence="8" type="ORF">LMXM_29_0260</name>
</gene>
<feature type="compositionally biased region" description="Polar residues" evidence="6">
    <location>
        <begin position="607"/>
        <end position="617"/>
    </location>
</feature>
<dbReference type="PANTHER" id="PTHR24403:SF67">
    <property type="entry name" value="FI01116P-RELATED"/>
    <property type="match status" value="1"/>
</dbReference>
<dbReference type="SMART" id="SM00355">
    <property type="entry name" value="ZnF_C2H2"/>
    <property type="match status" value="8"/>
</dbReference>
<feature type="compositionally biased region" description="Polar residues" evidence="6">
    <location>
        <begin position="159"/>
        <end position="169"/>
    </location>
</feature>
<dbReference type="VEuPathDB" id="TriTrypDB:LmxM.29.0260"/>
<evidence type="ECO:0000313" key="8">
    <source>
        <dbReference type="EMBL" id="CBZ28704.1"/>
    </source>
</evidence>
<dbReference type="AlphaFoldDB" id="E9B0F0"/>
<evidence type="ECO:0000256" key="4">
    <source>
        <dbReference type="ARBA" id="ARBA00022833"/>
    </source>
</evidence>
<dbReference type="Gene3D" id="3.30.160.60">
    <property type="entry name" value="Classic Zinc Finger"/>
    <property type="match status" value="3"/>
</dbReference>
<dbReference type="PANTHER" id="PTHR24403">
    <property type="entry name" value="ZINC FINGER PROTEIN"/>
    <property type="match status" value="1"/>
</dbReference>
<feature type="domain" description="C2H2-type" evidence="7">
    <location>
        <begin position="544"/>
        <end position="571"/>
    </location>
</feature>
<evidence type="ECO:0000256" key="6">
    <source>
        <dbReference type="SAM" id="MobiDB-lite"/>
    </source>
</evidence>
<evidence type="ECO:0000256" key="1">
    <source>
        <dbReference type="ARBA" id="ARBA00022723"/>
    </source>
</evidence>
<accession>E9B0F0</accession>
<evidence type="ECO:0000256" key="5">
    <source>
        <dbReference type="PROSITE-ProRule" id="PRU00042"/>
    </source>
</evidence>
<dbReference type="PROSITE" id="PS00028">
    <property type="entry name" value="ZINC_FINGER_C2H2_1"/>
    <property type="match status" value="5"/>
</dbReference>
<protein>
    <submittedName>
        <fullName evidence="8">Zn finger protein</fullName>
    </submittedName>
</protein>
<evidence type="ECO:0000259" key="7">
    <source>
        <dbReference type="PROSITE" id="PS50157"/>
    </source>
</evidence>
<dbReference type="Pfam" id="PF12874">
    <property type="entry name" value="zf-met"/>
    <property type="match status" value="2"/>
</dbReference>
<dbReference type="OrthoDB" id="5803930at2759"/>
<evidence type="ECO:0000313" key="9">
    <source>
        <dbReference type="Proteomes" id="UP000007259"/>
    </source>
</evidence>
<evidence type="ECO:0000256" key="2">
    <source>
        <dbReference type="ARBA" id="ARBA00022737"/>
    </source>
</evidence>
<evidence type="ECO:0000256" key="3">
    <source>
        <dbReference type="ARBA" id="ARBA00022771"/>
    </source>
</evidence>
<feature type="domain" description="C2H2-type" evidence="7">
    <location>
        <begin position="477"/>
        <end position="501"/>
    </location>
</feature>
<feature type="region of interest" description="Disordered" evidence="6">
    <location>
        <begin position="605"/>
        <end position="642"/>
    </location>
</feature>
<feature type="region of interest" description="Disordered" evidence="6">
    <location>
        <begin position="159"/>
        <end position="187"/>
    </location>
</feature>
<keyword evidence="4" id="KW-0862">Zinc</keyword>
<name>E9B0F0_LEIMU</name>
<reference evidence="8 9" key="1">
    <citation type="journal article" date="2011" name="Genome Res.">
        <title>Chromosome and gene copy number variation allow major structural change between species and strains of Leishmania.</title>
        <authorList>
            <person name="Rogers M.B."/>
            <person name="Hilley J.D."/>
            <person name="Dickens N.J."/>
            <person name="Wilkes J."/>
            <person name="Bates P.A."/>
            <person name="Depledge D.P."/>
            <person name="Harris D."/>
            <person name="Her Y."/>
            <person name="Herzyk P."/>
            <person name="Imamura H."/>
            <person name="Otto T.D."/>
            <person name="Sanders M."/>
            <person name="Seeger K."/>
            <person name="Dujardin J.C."/>
            <person name="Berriman M."/>
            <person name="Smith D.F."/>
            <person name="Hertz-Fowler C."/>
            <person name="Mottram J.C."/>
        </authorList>
    </citation>
    <scope>NUCLEOTIDE SEQUENCE [LARGE SCALE GENOMIC DNA]</scope>
    <source>
        <strain evidence="8 9">MHOM/GT/2001/U1103</strain>
    </source>
</reference>
<dbReference type="RefSeq" id="XP_003877172.1">
    <property type="nucleotide sequence ID" value="XM_003877123.1"/>
</dbReference>
<feature type="compositionally biased region" description="Low complexity" evidence="6">
    <location>
        <begin position="333"/>
        <end position="346"/>
    </location>
</feature>
<feature type="region of interest" description="Disordered" evidence="6">
    <location>
        <begin position="319"/>
        <end position="346"/>
    </location>
</feature>
<dbReference type="PROSITE" id="PS50157">
    <property type="entry name" value="ZINC_FINGER_C2H2_2"/>
    <property type="match status" value="5"/>
</dbReference>
<organism evidence="8 9">
    <name type="scientific">Leishmania mexicana (strain MHOM/GT/2001/U1103)</name>
    <dbReference type="NCBI Taxonomy" id="929439"/>
    <lineage>
        <taxon>Eukaryota</taxon>
        <taxon>Discoba</taxon>
        <taxon>Euglenozoa</taxon>
        <taxon>Kinetoplastea</taxon>
        <taxon>Metakinetoplastina</taxon>
        <taxon>Trypanosomatida</taxon>
        <taxon>Trypanosomatidae</taxon>
        <taxon>Leishmaniinae</taxon>
        <taxon>Leishmania</taxon>
    </lineage>
</organism>
<feature type="compositionally biased region" description="Basic residues" evidence="6">
    <location>
        <begin position="624"/>
        <end position="634"/>
    </location>
</feature>
<dbReference type="InterPro" id="IPR013087">
    <property type="entry name" value="Znf_C2H2_type"/>
</dbReference>
<dbReference type="OMA" id="YAACPMC"/>
<dbReference type="GO" id="GO:0008270">
    <property type="term" value="F:zinc ion binding"/>
    <property type="evidence" value="ECO:0007669"/>
    <property type="project" value="UniProtKB-KW"/>
</dbReference>
<dbReference type="SUPFAM" id="SSF57667">
    <property type="entry name" value="beta-beta-alpha zinc fingers"/>
    <property type="match status" value="1"/>
</dbReference>
<keyword evidence="9" id="KW-1185">Reference proteome</keyword>
<feature type="domain" description="C2H2-type" evidence="7">
    <location>
        <begin position="293"/>
        <end position="321"/>
    </location>
</feature>
<sequence>MSHSALAYAACPMCTRVVHMGQMLHHILSTHKEQDPAYWMRLCNARLALYKRVTGAPLEGAATMCSASLAQGTAGVADAANSEAMVPDLLSLSTPLSAHDALRPFLPTVSETGTYTCNWCTVRSVAFSSRDAFLLHVAKDHPKLDFDVVESLVPQPFTVSPKSALNKGTDSPAPRAPAAESDVAMSDSWTRQQRGGAGFVGAAANSHAAEGFLDVAYPVRRMPGVRTVEDTNVVTVKPEVHQVGTTVGRVGSKTFDPAPISTGGRRSQAAVFASSTASATEVARDLHFDKDRFPCELCFRVFVSELNLLQHLESKHTNPTAFTSASDAGVERAAPPGTASTSSTAAASPSSSAEVFVVCDRCPERKKVFRSSSALFSHIRFRHPSEDAAYETERMIEEQKQSRMFQCPQCSYRYLDAARLDAHMRDAHGVVGCAGEKTIPGGHVVSGTAQWHGSAEPKTAQPSLFSALPPLTARTRFWCSVCEKGFANASALYAHTESKHTIVASLYPCPACKREFRDVPSLEVHVQVCHKNLSLKDMGLQSSVECPDCLRHFLNYESLHDHAVRHHGKSAIAPVRSFLTPVSASTAGDGVGVAAVAAAVPVSGISTDASGSTTSPLAVSAPPKPRKVTRRKKDPSKAATES</sequence>
<dbReference type="InterPro" id="IPR050688">
    <property type="entry name" value="Zinc_finger/UBP_domain"/>
</dbReference>